<organism evidence="1 2">
    <name type="scientific">candidate division WWE3 bacterium CG_4_9_14_0_2_um_filter_35_11</name>
    <dbReference type="NCBI Taxonomy" id="1975077"/>
    <lineage>
        <taxon>Bacteria</taxon>
        <taxon>Katanobacteria</taxon>
    </lineage>
</organism>
<gene>
    <name evidence="1" type="ORF">CO058_00920</name>
</gene>
<sequence length="449" mass="50020">MSTHLGIKSLSIFRNEVDLAEVGVYVPGVDEVDLSSEDESSLEFIVDLLPYISDLQILSNASELAGLSHGEFIRGEYVALIIDRVRDCLLTLSELSENIYLKAYYLALSGDFGFVIKPNSLSEIAYGELIANSTPEQMVIRLGFLHDYNYENKRTDKDGSRRDLVFNICKVVSYKDIPEGFVQSLKEFFDTQENHQVTIVEEKVVLFGASQASRVVSDNVVPTGSSHIMDSEGNGYRIVIRRYVNTGNEKVRLMSMTAKSIFSSEFFGSIGIDLSDERSQETLLQMLSYGQYIDLISHEIAEGMGTRELTGTNRAIQECLFTAVGFSTLVSLVGRASGISNENLINTRIYTLSEIFTMLAGDYTGNYIPGYALMYKRLVKDNALTFDEAGFVSHVDWEIFDSVMGNIAGEMYLALKVGDDSNGLIDHLPEEVRSDKFIVGLSKRFKEAS</sequence>
<dbReference type="AlphaFoldDB" id="A0A2M8EMI3"/>
<comment type="caution">
    <text evidence="1">The sequence shown here is derived from an EMBL/GenBank/DDBJ whole genome shotgun (WGS) entry which is preliminary data.</text>
</comment>
<evidence type="ECO:0000313" key="2">
    <source>
        <dbReference type="Proteomes" id="UP000229756"/>
    </source>
</evidence>
<proteinExistence type="predicted"/>
<name>A0A2M8EMI3_UNCKA</name>
<evidence type="ECO:0000313" key="1">
    <source>
        <dbReference type="EMBL" id="PJC23956.1"/>
    </source>
</evidence>
<reference evidence="2" key="1">
    <citation type="submission" date="2017-09" db="EMBL/GenBank/DDBJ databases">
        <title>Depth-based differentiation of microbial function through sediment-hosted aquifers and enrichment of novel symbionts in the deep terrestrial subsurface.</title>
        <authorList>
            <person name="Probst A.J."/>
            <person name="Ladd B."/>
            <person name="Jarett J.K."/>
            <person name="Geller-Mcgrath D.E."/>
            <person name="Sieber C.M.K."/>
            <person name="Emerson J.B."/>
            <person name="Anantharaman K."/>
            <person name="Thomas B.C."/>
            <person name="Malmstrom R."/>
            <person name="Stieglmeier M."/>
            <person name="Klingl A."/>
            <person name="Woyke T."/>
            <person name="Ryan C.M."/>
            <person name="Banfield J.F."/>
        </authorList>
    </citation>
    <scope>NUCLEOTIDE SEQUENCE [LARGE SCALE GENOMIC DNA]</scope>
</reference>
<protein>
    <submittedName>
        <fullName evidence="1">Uncharacterized protein</fullName>
    </submittedName>
</protein>
<dbReference type="Proteomes" id="UP000229756">
    <property type="component" value="Unassembled WGS sequence"/>
</dbReference>
<dbReference type="EMBL" id="PFSJ01000006">
    <property type="protein sequence ID" value="PJC23956.1"/>
    <property type="molecule type" value="Genomic_DNA"/>
</dbReference>
<accession>A0A2M8EMI3</accession>